<accession>A0A1G9AXU8</accession>
<feature type="signal peptide" evidence="1">
    <location>
        <begin position="1"/>
        <end position="20"/>
    </location>
</feature>
<feature type="chain" id="PRO_5011775940" evidence="1">
    <location>
        <begin position="21"/>
        <end position="300"/>
    </location>
</feature>
<dbReference type="RefSeq" id="WP_089680099.1">
    <property type="nucleotide sequence ID" value="NZ_FNFO01000002.1"/>
</dbReference>
<dbReference type="Gene3D" id="3.20.20.150">
    <property type="entry name" value="Divalent-metal-dependent TIM barrel enzymes"/>
    <property type="match status" value="1"/>
</dbReference>
<sequence>MKKVLGLMSLCILFSCGSETTTTGDTQDSTTVAMEETSDPLYTFPFGVQAYTFRNSFPNGIEQTLDTIQSMGFTELEGGPVGDLSPEAFRQLCEARGITIPSTGAGYDELVKDPQAVADKAKALGAKYVMCAWIPHNGTTFTLENAQKAVADFNKAGKVLKDNGVTFAYHVHGYEFQSHEDGTLMDYLIENTNPEDVSFEMDILWTHFGGGDPVALLKKYGDRWKLMHVKDLKKGTPKDLSGGTDQNNDVALGTGEIDLKPILEEAKKLGIQHYFIEDESDRIYTQVPQSIEYLKSLQES</sequence>
<gene>
    <name evidence="3" type="ORF">SAMN05421823_102442</name>
</gene>
<dbReference type="EMBL" id="FNFO01000002">
    <property type="protein sequence ID" value="SDK32156.1"/>
    <property type="molecule type" value="Genomic_DNA"/>
</dbReference>
<keyword evidence="1" id="KW-0732">Signal</keyword>
<dbReference type="OrthoDB" id="9798407at2"/>
<dbReference type="SUPFAM" id="SSF51658">
    <property type="entry name" value="Xylose isomerase-like"/>
    <property type="match status" value="1"/>
</dbReference>
<evidence type="ECO:0000313" key="3">
    <source>
        <dbReference type="EMBL" id="SDK32156.1"/>
    </source>
</evidence>
<dbReference type="Proteomes" id="UP000198510">
    <property type="component" value="Unassembled WGS sequence"/>
</dbReference>
<feature type="domain" description="Xylose isomerase-like TIM barrel" evidence="2">
    <location>
        <begin position="67"/>
        <end position="296"/>
    </location>
</feature>
<dbReference type="AlphaFoldDB" id="A0A1G9AXU8"/>
<organism evidence="3 4">
    <name type="scientific">Catalinimonas alkaloidigena</name>
    <dbReference type="NCBI Taxonomy" id="1075417"/>
    <lineage>
        <taxon>Bacteria</taxon>
        <taxon>Pseudomonadati</taxon>
        <taxon>Bacteroidota</taxon>
        <taxon>Cytophagia</taxon>
        <taxon>Cytophagales</taxon>
        <taxon>Catalimonadaceae</taxon>
        <taxon>Catalinimonas</taxon>
    </lineage>
</organism>
<keyword evidence="3" id="KW-0413">Isomerase</keyword>
<dbReference type="GO" id="GO:0016853">
    <property type="term" value="F:isomerase activity"/>
    <property type="evidence" value="ECO:0007669"/>
    <property type="project" value="UniProtKB-KW"/>
</dbReference>
<dbReference type="InterPro" id="IPR050312">
    <property type="entry name" value="IolE/XylAMocC-like"/>
</dbReference>
<evidence type="ECO:0000256" key="1">
    <source>
        <dbReference type="SAM" id="SignalP"/>
    </source>
</evidence>
<evidence type="ECO:0000259" key="2">
    <source>
        <dbReference type="Pfam" id="PF01261"/>
    </source>
</evidence>
<dbReference type="PROSITE" id="PS51257">
    <property type="entry name" value="PROKAR_LIPOPROTEIN"/>
    <property type="match status" value="1"/>
</dbReference>
<dbReference type="Pfam" id="PF01261">
    <property type="entry name" value="AP_endonuc_2"/>
    <property type="match status" value="1"/>
</dbReference>
<dbReference type="PANTHER" id="PTHR12110">
    <property type="entry name" value="HYDROXYPYRUVATE ISOMERASE"/>
    <property type="match status" value="1"/>
</dbReference>
<reference evidence="3 4" key="1">
    <citation type="submission" date="2016-10" db="EMBL/GenBank/DDBJ databases">
        <authorList>
            <person name="de Groot N.N."/>
        </authorList>
    </citation>
    <scope>NUCLEOTIDE SEQUENCE [LARGE SCALE GENOMIC DNA]</scope>
    <source>
        <strain evidence="3 4">DSM 25186</strain>
    </source>
</reference>
<name>A0A1G9AXU8_9BACT</name>
<evidence type="ECO:0000313" key="4">
    <source>
        <dbReference type="Proteomes" id="UP000198510"/>
    </source>
</evidence>
<protein>
    <submittedName>
        <fullName evidence="3">Sugar phosphate isomerase/epimerase</fullName>
    </submittedName>
</protein>
<proteinExistence type="predicted"/>
<keyword evidence="4" id="KW-1185">Reference proteome</keyword>
<dbReference type="InterPro" id="IPR036237">
    <property type="entry name" value="Xyl_isomerase-like_sf"/>
</dbReference>
<dbReference type="PANTHER" id="PTHR12110:SF41">
    <property type="entry name" value="INOSOSE DEHYDRATASE"/>
    <property type="match status" value="1"/>
</dbReference>
<dbReference type="STRING" id="1075417.SAMN05421823_102442"/>
<dbReference type="InterPro" id="IPR013022">
    <property type="entry name" value="Xyl_isomerase-like_TIM-brl"/>
</dbReference>